<organism evidence="2">
    <name type="scientific">Arundo donax</name>
    <name type="common">Giant reed</name>
    <name type="synonym">Donax arundinaceus</name>
    <dbReference type="NCBI Taxonomy" id="35708"/>
    <lineage>
        <taxon>Eukaryota</taxon>
        <taxon>Viridiplantae</taxon>
        <taxon>Streptophyta</taxon>
        <taxon>Embryophyta</taxon>
        <taxon>Tracheophyta</taxon>
        <taxon>Spermatophyta</taxon>
        <taxon>Magnoliopsida</taxon>
        <taxon>Liliopsida</taxon>
        <taxon>Poales</taxon>
        <taxon>Poaceae</taxon>
        <taxon>PACMAD clade</taxon>
        <taxon>Arundinoideae</taxon>
        <taxon>Arundineae</taxon>
        <taxon>Arundo</taxon>
    </lineage>
</organism>
<accession>A0A0A9E0D0</accession>
<protein>
    <submittedName>
        <fullName evidence="2">Uncharacterized protein</fullName>
    </submittedName>
</protein>
<reference evidence="2" key="1">
    <citation type="submission" date="2014-09" db="EMBL/GenBank/DDBJ databases">
        <authorList>
            <person name="Magalhaes I.L.F."/>
            <person name="Oliveira U."/>
            <person name="Santos F.R."/>
            <person name="Vidigal T.H.D.A."/>
            <person name="Brescovit A.D."/>
            <person name="Santos A.J."/>
        </authorList>
    </citation>
    <scope>NUCLEOTIDE SEQUENCE</scope>
    <source>
        <tissue evidence="2">Shoot tissue taken approximately 20 cm above the soil surface</tissue>
    </source>
</reference>
<sequence length="99" mass="11126">MMSPGLQLMKKAMLRPGPEHSFTAPRNLFATCTQFAVLDHHVIYCQYSATKCVRNLLTPDYSLGKDSKKVLTAAAEKNATRNSPEQAWSLPSCKRWRSP</sequence>
<proteinExistence type="predicted"/>
<dbReference type="EMBL" id="GBRH01208453">
    <property type="protein sequence ID" value="JAD89442.1"/>
    <property type="molecule type" value="Transcribed_RNA"/>
</dbReference>
<feature type="region of interest" description="Disordered" evidence="1">
    <location>
        <begin position="74"/>
        <end position="99"/>
    </location>
</feature>
<evidence type="ECO:0000313" key="2">
    <source>
        <dbReference type="EMBL" id="JAD89442.1"/>
    </source>
</evidence>
<reference evidence="2" key="2">
    <citation type="journal article" date="2015" name="Data Brief">
        <title>Shoot transcriptome of the giant reed, Arundo donax.</title>
        <authorList>
            <person name="Barrero R.A."/>
            <person name="Guerrero F.D."/>
            <person name="Moolhuijzen P."/>
            <person name="Goolsby J.A."/>
            <person name="Tidwell J."/>
            <person name="Bellgard S.E."/>
            <person name="Bellgard M.I."/>
        </authorList>
    </citation>
    <scope>NUCLEOTIDE SEQUENCE</scope>
    <source>
        <tissue evidence="2">Shoot tissue taken approximately 20 cm above the soil surface</tissue>
    </source>
</reference>
<name>A0A0A9E0D0_ARUDO</name>
<evidence type="ECO:0000256" key="1">
    <source>
        <dbReference type="SAM" id="MobiDB-lite"/>
    </source>
</evidence>
<dbReference type="AlphaFoldDB" id="A0A0A9E0D0"/>